<keyword evidence="3" id="KW-0813">Transport</keyword>
<comment type="similarity">
    <text evidence="2">Belongs to the major facilitator superfamily. Sugar transporter (TC 2.A.1.1) family.</text>
</comment>
<dbReference type="PRINTS" id="PR00171">
    <property type="entry name" value="SUGRTRNSPORT"/>
</dbReference>
<dbReference type="PANTHER" id="PTHR23503:SF8">
    <property type="entry name" value="FACILITATED GLUCOSE TRANSPORTER PROTEIN 1"/>
    <property type="match status" value="1"/>
</dbReference>
<dbReference type="EMBL" id="KZ454995">
    <property type="protein sequence ID" value="PKI82416.1"/>
    <property type="molecule type" value="Genomic_DNA"/>
</dbReference>
<gene>
    <name evidence="11" type="ORF">MVES_003650</name>
</gene>
<feature type="signal peptide" evidence="9">
    <location>
        <begin position="1"/>
        <end position="20"/>
    </location>
</feature>
<evidence type="ECO:0000256" key="9">
    <source>
        <dbReference type="SAM" id="SignalP"/>
    </source>
</evidence>
<feature type="transmembrane region" description="Helical" evidence="8">
    <location>
        <begin position="293"/>
        <end position="313"/>
    </location>
</feature>
<feature type="domain" description="Major facilitator superfamily (MFS) profile" evidence="10">
    <location>
        <begin position="13"/>
        <end position="444"/>
    </location>
</feature>
<evidence type="ECO:0000256" key="5">
    <source>
        <dbReference type="ARBA" id="ARBA00022989"/>
    </source>
</evidence>
<proteinExistence type="inferred from homology"/>
<comment type="subcellular location">
    <subcellularLocation>
        <location evidence="1">Membrane</location>
        <topology evidence="1">Multi-pass membrane protein</topology>
    </subcellularLocation>
</comment>
<keyword evidence="4 8" id="KW-0812">Transmembrane</keyword>
<evidence type="ECO:0000259" key="10">
    <source>
        <dbReference type="PROSITE" id="PS50850"/>
    </source>
</evidence>
<dbReference type="InterPro" id="IPR045263">
    <property type="entry name" value="GLUT"/>
</dbReference>
<dbReference type="InterPro" id="IPR036259">
    <property type="entry name" value="MFS_trans_sf"/>
</dbReference>
<evidence type="ECO:0000313" key="12">
    <source>
        <dbReference type="Proteomes" id="UP000232875"/>
    </source>
</evidence>
<evidence type="ECO:0000256" key="1">
    <source>
        <dbReference type="ARBA" id="ARBA00004141"/>
    </source>
</evidence>
<accession>A0A2N1J780</accession>
<keyword evidence="9" id="KW-0732">Signal</keyword>
<dbReference type="OrthoDB" id="4540492at2759"/>
<evidence type="ECO:0000256" key="7">
    <source>
        <dbReference type="ARBA" id="ARBA00049119"/>
    </source>
</evidence>
<keyword evidence="6 8" id="KW-0472">Membrane</keyword>
<sequence length="450" mass="47548">MAGAMLTPALVGMVLWVALGAFQFGYGISELNALHERFTCSDALGCLHLSESGFGGVTVMFTIGGTVSSLAYSIIARLAKLGRRQGLQVSALFFLLGGLVLGTSQTALSLGLARFLQGLGAGISVVLVPLYLKEISPPELSGEIGILNQVAVVCGIFVAQAGGTAVMLAKSNWHRVPLISAGIAAVQLTIGIFWAIESPVWLESESISLGIVASGPSASGLRRRLWGMSEYEAIEEDDSVDIPPAFSTQHVQPSFRDGLWIVALTQMAQQFSGVNAILYYSTSILSSVMPGRAGTVGLLITLVNALMTFPPIFLVAEDRLGRRRLLLFSTLSMGTLCLVLAYSMMHDNAALSAAALVTVIACFSVGLGPIPFVILPEVLPSQRVSTGSSIGLGINWISNIIVGATFPPLRTALGAYDGHTGGLVFVLFALFNFLAGYFIARDYHYEGIQP</sequence>
<dbReference type="Pfam" id="PF00083">
    <property type="entry name" value="Sugar_tr"/>
    <property type="match status" value="1"/>
</dbReference>
<comment type="catalytic activity">
    <reaction evidence="7">
        <text>myo-inositol(out) + H(+)(out) = myo-inositol(in) + H(+)(in)</text>
        <dbReference type="Rhea" id="RHEA:60364"/>
        <dbReference type="ChEBI" id="CHEBI:15378"/>
        <dbReference type="ChEBI" id="CHEBI:17268"/>
    </reaction>
</comment>
<protein>
    <recommendedName>
        <fullName evidence="10">Major facilitator superfamily (MFS) profile domain-containing protein</fullName>
    </recommendedName>
</protein>
<feature type="transmembrane region" description="Helical" evidence="8">
    <location>
        <begin position="351"/>
        <end position="375"/>
    </location>
</feature>
<feature type="chain" id="PRO_5015000735" description="Major facilitator superfamily (MFS) profile domain-containing protein" evidence="9">
    <location>
        <begin position="21"/>
        <end position="450"/>
    </location>
</feature>
<dbReference type="PANTHER" id="PTHR23503">
    <property type="entry name" value="SOLUTE CARRIER FAMILY 2"/>
    <property type="match status" value="1"/>
</dbReference>
<evidence type="ECO:0000256" key="6">
    <source>
        <dbReference type="ARBA" id="ARBA00023136"/>
    </source>
</evidence>
<dbReference type="SUPFAM" id="SSF103473">
    <property type="entry name" value="MFS general substrate transporter"/>
    <property type="match status" value="1"/>
</dbReference>
<dbReference type="GO" id="GO:0016020">
    <property type="term" value="C:membrane"/>
    <property type="evidence" value="ECO:0007669"/>
    <property type="project" value="UniProtKB-SubCell"/>
</dbReference>
<keyword evidence="5 8" id="KW-1133">Transmembrane helix</keyword>
<feature type="transmembrane region" description="Helical" evidence="8">
    <location>
        <begin position="387"/>
        <end position="409"/>
    </location>
</feature>
<reference evidence="11 12" key="1">
    <citation type="submission" date="2017-10" db="EMBL/GenBank/DDBJ databases">
        <title>A novel species of cold-tolerant Malassezia isolated from bats.</title>
        <authorList>
            <person name="Lorch J.M."/>
            <person name="Palmer J.M."/>
            <person name="Vanderwolf K.J."/>
            <person name="Schmidt K.Z."/>
            <person name="Verant M.L."/>
            <person name="Weller T.J."/>
            <person name="Blehert D.S."/>
        </authorList>
    </citation>
    <scope>NUCLEOTIDE SEQUENCE [LARGE SCALE GENOMIC DNA]</scope>
    <source>
        <strain evidence="11 12">NWHC:44797-103</strain>
    </source>
</reference>
<evidence type="ECO:0000256" key="3">
    <source>
        <dbReference type="ARBA" id="ARBA00022448"/>
    </source>
</evidence>
<evidence type="ECO:0000256" key="2">
    <source>
        <dbReference type="ARBA" id="ARBA00010992"/>
    </source>
</evidence>
<dbReference type="AlphaFoldDB" id="A0A2N1J780"/>
<organism evidence="11 12">
    <name type="scientific">Malassezia vespertilionis</name>
    <dbReference type="NCBI Taxonomy" id="2020962"/>
    <lineage>
        <taxon>Eukaryota</taxon>
        <taxon>Fungi</taxon>
        <taxon>Dikarya</taxon>
        <taxon>Basidiomycota</taxon>
        <taxon>Ustilaginomycotina</taxon>
        <taxon>Malasseziomycetes</taxon>
        <taxon>Malasseziales</taxon>
        <taxon>Malasseziaceae</taxon>
        <taxon>Malassezia</taxon>
    </lineage>
</organism>
<feature type="transmembrane region" description="Helical" evidence="8">
    <location>
        <begin position="54"/>
        <end position="75"/>
    </location>
</feature>
<dbReference type="STRING" id="2020962.A0A2N1J780"/>
<evidence type="ECO:0000256" key="4">
    <source>
        <dbReference type="ARBA" id="ARBA00022692"/>
    </source>
</evidence>
<dbReference type="InterPro" id="IPR003663">
    <property type="entry name" value="Sugar/inositol_transpt"/>
</dbReference>
<keyword evidence="12" id="KW-1185">Reference proteome</keyword>
<feature type="transmembrane region" description="Helical" evidence="8">
    <location>
        <begin position="421"/>
        <end position="440"/>
    </location>
</feature>
<feature type="transmembrane region" description="Helical" evidence="8">
    <location>
        <begin position="87"/>
        <end position="108"/>
    </location>
</feature>
<feature type="transmembrane region" description="Helical" evidence="8">
    <location>
        <begin position="325"/>
        <end position="345"/>
    </location>
</feature>
<name>A0A2N1J780_9BASI</name>
<dbReference type="PROSITE" id="PS50850">
    <property type="entry name" value="MFS"/>
    <property type="match status" value="1"/>
</dbReference>
<dbReference type="Gene3D" id="1.20.1250.20">
    <property type="entry name" value="MFS general substrate transporter like domains"/>
    <property type="match status" value="1"/>
</dbReference>
<dbReference type="InterPro" id="IPR005828">
    <property type="entry name" value="MFS_sugar_transport-like"/>
</dbReference>
<dbReference type="InterPro" id="IPR020846">
    <property type="entry name" value="MFS_dom"/>
</dbReference>
<feature type="transmembrane region" description="Helical" evidence="8">
    <location>
        <begin position="175"/>
        <end position="196"/>
    </location>
</feature>
<dbReference type="Proteomes" id="UP000232875">
    <property type="component" value="Unassembled WGS sequence"/>
</dbReference>
<dbReference type="GO" id="GO:0015149">
    <property type="term" value="F:hexose transmembrane transporter activity"/>
    <property type="evidence" value="ECO:0007669"/>
    <property type="project" value="TreeGrafter"/>
</dbReference>
<evidence type="ECO:0000313" key="11">
    <source>
        <dbReference type="EMBL" id="PKI82416.1"/>
    </source>
</evidence>
<evidence type="ECO:0000256" key="8">
    <source>
        <dbReference type="SAM" id="Phobius"/>
    </source>
</evidence>
<feature type="transmembrane region" description="Helical" evidence="8">
    <location>
        <begin position="144"/>
        <end position="169"/>
    </location>
</feature>